<dbReference type="OrthoDB" id="8253748at2"/>
<dbReference type="Proteomes" id="UP000324853">
    <property type="component" value="Unassembled WGS sequence"/>
</dbReference>
<accession>A0A5S4X1J3</accession>
<comment type="caution">
    <text evidence="2">The sequence shown here is derived from an EMBL/GenBank/DDBJ whole genome shotgun (WGS) entry which is preliminary data.</text>
</comment>
<evidence type="ECO:0000256" key="1">
    <source>
        <dbReference type="SAM" id="MobiDB-lite"/>
    </source>
</evidence>
<dbReference type="AlphaFoldDB" id="A0A5S4X1J3"/>
<protein>
    <submittedName>
        <fullName evidence="2">Uncharacterized protein</fullName>
    </submittedName>
</protein>
<evidence type="ECO:0000313" key="3">
    <source>
        <dbReference type="Proteomes" id="UP000324853"/>
    </source>
</evidence>
<keyword evidence="3" id="KW-1185">Reference proteome</keyword>
<feature type="compositionally biased region" description="Basic and acidic residues" evidence="1">
    <location>
        <begin position="43"/>
        <end position="52"/>
    </location>
</feature>
<feature type="region of interest" description="Disordered" evidence="1">
    <location>
        <begin position="18"/>
        <end position="52"/>
    </location>
</feature>
<dbReference type="RefSeq" id="WP_148749305.1">
    <property type="nucleotide sequence ID" value="NZ_VSSR01000006.1"/>
</dbReference>
<name>A0A5S4X1J3_9BRAD</name>
<dbReference type="EMBL" id="VSSR01000006">
    <property type="protein sequence ID" value="TYL87784.1"/>
    <property type="molecule type" value="Genomic_DNA"/>
</dbReference>
<organism evidence="2 3">
    <name type="scientific">Bradyrhizobium cytisi</name>
    <dbReference type="NCBI Taxonomy" id="515489"/>
    <lineage>
        <taxon>Bacteria</taxon>
        <taxon>Pseudomonadati</taxon>
        <taxon>Pseudomonadota</taxon>
        <taxon>Alphaproteobacteria</taxon>
        <taxon>Hyphomicrobiales</taxon>
        <taxon>Nitrobacteraceae</taxon>
        <taxon>Bradyrhizobium</taxon>
    </lineage>
</organism>
<sequence>MSNVIVLATRTASRAAAALPPDNIAELEPTPRRRAQEPQTETAKNKQLREQRRTAWNAANARTEYWKARLKMQDAIYIVRDRGLPEGQLHAEVNFEDWTPLSASVWEATAKQFLTPAPTLDAVEWKRKKFAAGEHKHSGLTSEHIELVIAQDLAFLASHPMRRVREEREV</sequence>
<gene>
    <name evidence="2" type="ORF">FXB38_03120</name>
</gene>
<evidence type="ECO:0000313" key="2">
    <source>
        <dbReference type="EMBL" id="TYL87784.1"/>
    </source>
</evidence>
<proteinExistence type="predicted"/>
<reference evidence="2 3" key="1">
    <citation type="submission" date="2019-08" db="EMBL/GenBank/DDBJ databases">
        <title>Bradyrhizobium hipponensis sp. nov., a rhizobium isolated from a Lupinus angustifolius root nodule in Tunisia.</title>
        <authorList>
            <person name="Off K."/>
            <person name="Rejili M."/>
            <person name="Mars M."/>
            <person name="Brachmann A."/>
            <person name="Marin M."/>
        </authorList>
    </citation>
    <scope>NUCLEOTIDE SEQUENCE [LARGE SCALE GENOMIC DNA]</scope>
    <source>
        <strain evidence="2 3">CTAW11</strain>
    </source>
</reference>